<dbReference type="EMBL" id="RYUT01000002">
    <property type="protein sequence ID" value="RYQ31091.1"/>
    <property type="molecule type" value="Genomic_DNA"/>
</dbReference>
<evidence type="ECO:0000313" key="2">
    <source>
        <dbReference type="Proteomes" id="UP000291920"/>
    </source>
</evidence>
<accession>A0A4Q5AL37</accession>
<dbReference type="RefSeq" id="WP_129870778.1">
    <property type="nucleotide sequence ID" value="NZ_RYUO01000002.1"/>
</dbReference>
<dbReference type="Proteomes" id="UP000291920">
    <property type="component" value="Unassembled WGS sequence"/>
</dbReference>
<evidence type="ECO:0000313" key="1">
    <source>
        <dbReference type="EMBL" id="RYQ31091.1"/>
    </source>
</evidence>
<protein>
    <submittedName>
        <fullName evidence="1">Sulfate adenylyltransferase, subunit 2</fullName>
    </submittedName>
</protein>
<keyword evidence="1" id="KW-0548">Nucleotidyltransferase</keyword>
<organism evidence="1 2">
    <name type="scientific">Bifidobacterium pseudolongum subsp. globosum</name>
    <dbReference type="NCBI Taxonomy" id="1690"/>
    <lineage>
        <taxon>Bacteria</taxon>
        <taxon>Bacillati</taxon>
        <taxon>Actinomycetota</taxon>
        <taxon>Actinomycetes</taxon>
        <taxon>Bifidobacteriales</taxon>
        <taxon>Bifidobacteriaceae</taxon>
        <taxon>Bifidobacterium</taxon>
    </lineage>
</organism>
<sequence>MADGHGWVNMRVPHEWTHPFVFQARDGRSWEKMLIGLPDGVNIDGREMGGWAFSVFSTRLSKQDKLDKKPVRIGVPADRSVTLFRGRGTEREQYRVKDPQLLAEAIANRTTADYEPLVSELAATDTRYVPYPRLFAENSPTRRRRYQKPPV</sequence>
<comment type="caution">
    <text evidence="1">The sequence shown here is derived from an EMBL/GenBank/DDBJ whole genome shotgun (WGS) entry which is preliminary data.</text>
</comment>
<keyword evidence="1" id="KW-0808">Transferase</keyword>
<dbReference type="AlphaFoldDB" id="A0A4Q5AL37"/>
<proteinExistence type="predicted"/>
<reference evidence="1 2" key="1">
    <citation type="submission" date="2018-12" db="EMBL/GenBank/DDBJ databases">
        <title>Unveiling genomic diversity among members of the Bifidobacterium pseudolongum species, a widely distributed gut commensal of the animal kingdom.</title>
        <authorList>
            <person name="Lugli G.A."/>
            <person name="Duranti S."/>
            <person name="Albert K."/>
            <person name="Mancabelli L."/>
            <person name="Napoli S."/>
            <person name="Viappiani A."/>
            <person name="Anzalone R."/>
            <person name="Longhi G."/>
            <person name="Milani C."/>
            <person name="Turroni F."/>
            <person name="Alessandri G."/>
            <person name="Sela D.A."/>
            <person name="Van Sinderen D."/>
            <person name="Ventura M."/>
        </authorList>
    </citation>
    <scope>NUCLEOTIDE SEQUENCE [LARGE SCALE GENOMIC DNA]</scope>
    <source>
        <strain evidence="1 2">2017B</strain>
    </source>
</reference>
<dbReference type="GO" id="GO:0016779">
    <property type="term" value="F:nucleotidyltransferase activity"/>
    <property type="evidence" value="ECO:0007669"/>
    <property type="project" value="UniProtKB-KW"/>
</dbReference>
<name>A0A4Q5AL37_9BIFI</name>
<gene>
    <name evidence="1" type="ORF">PG2017B_0901</name>
</gene>